<reference evidence="8" key="1">
    <citation type="submission" date="2020-08" db="EMBL/GenBank/DDBJ databases">
        <title>Genome Sequencing and Pan-Genome Analysis of Migratory bird Vibrio Strains, Inner Mongolia.</title>
        <authorList>
            <person name="Zheng L."/>
        </authorList>
    </citation>
    <scope>NUCLEOTIDE SEQUENCE</scope>
    <source>
        <strain evidence="8">M13F</strain>
    </source>
</reference>
<evidence type="ECO:0000313" key="9">
    <source>
        <dbReference type="Proteomes" id="UP000615796"/>
    </source>
</evidence>
<comment type="similarity">
    <text evidence="3">Belongs to the methyl-accepting chemotaxis (MCP) protein family.</text>
</comment>
<protein>
    <submittedName>
        <fullName evidence="8">Methyl-accepting chemotaxis protein</fullName>
    </submittedName>
</protein>
<keyword evidence="5" id="KW-0175">Coiled coil</keyword>
<dbReference type="Pfam" id="PF00015">
    <property type="entry name" value="MCPsignal"/>
    <property type="match status" value="1"/>
</dbReference>
<dbReference type="PANTHER" id="PTHR32089:SF112">
    <property type="entry name" value="LYSOZYME-LIKE PROTEIN-RELATED"/>
    <property type="match status" value="1"/>
</dbReference>
<dbReference type="InterPro" id="IPR024478">
    <property type="entry name" value="HlyB_4HB_MCP"/>
</dbReference>
<feature type="domain" description="Methyl-accepting transducer" evidence="7">
    <location>
        <begin position="274"/>
        <end position="510"/>
    </location>
</feature>
<keyword evidence="6" id="KW-1133">Transmembrane helix</keyword>
<dbReference type="PANTHER" id="PTHR32089">
    <property type="entry name" value="METHYL-ACCEPTING CHEMOTAXIS PROTEIN MCPB"/>
    <property type="match status" value="1"/>
</dbReference>
<dbReference type="Gene3D" id="1.10.287.950">
    <property type="entry name" value="Methyl-accepting chemotaxis protein"/>
    <property type="match status" value="1"/>
</dbReference>
<keyword evidence="9" id="KW-1185">Reference proteome</keyword>
<dbReference type="GO" id="GO:0016020">
    <property type="term" value="C:membrane"/>
    <property type="evidence" value="ECO:0007669"/>
    <property type="project" value="UniProtKB-SubCell"/>
</dbReference>
<dbReference type="PROSITE" id="PS50111">
    <property type="entry name" value="CHEMOTAXIS_TRANSDUC_2"/>
    <property type="match status" value="1"/>
</dbReference>
<feature type="coiled-coil region" evidence="5">
    <location>
        <begin position="75"/>
        <end position="102"/>
    </location>
</feature>
<dbReference type="PRINTS" id="PR00260">
    <property type="entry name" value="CHEMTRNSDUCR"/>
</dbReference>
<evidence type="ECO:0000256" key="3">
    <source>
        <dbReference type="ARBA" id="ARBA00029447"/>
    </source>
</evidence>
<dbReference type="GO" id="GO:0004888">
    <property type="term" value="F:transmembrane signaling receptor activity"/>
    <property type="evidence" value="ECO:0007669"/>
    <property type="project" value="InterPro"/>
</dbReference>
<dbReference type="Proteomes" id="UP000615796">
    <property type="component" value="Unassembled WGS sequence"/>
</dbReference>
<evidence type="ECO:0000259" key="7">
    <source>
        <dbReference type="PROSITE" id="PS50111"/>
    </source>
</evidence>
<dbReference type="InterPro" id="IPR047347">
    <property type="entry name" value="YvaQ-like_sensor"/>
</dbReference>
<sequence length="550" mass="60403">MDFMSQWKVKTRLALGFGILVCLMLLLTILGIQKVNLIDDTLSQITDVNSLKQRYAINYRGSVHDRAIAIRDVAIARNNAELNALENEIKDLARFYQDSENNMQKMIASGVIFTPKEQSILRNIEQIQQKTLPMVQSIINDKKRDINANVTLLDQVRPAFVEWLNSINQFIDYQEELNQQMTPAAREQASGFQNLMLLLSGVAIVISLLVAIVIERSFRQSLGGEPYEAQQAIKRLSKGDLTHSYGQRAKDSILDSLSGMSLTLTAIVSNIVQASTKIVGQVSEVSDGSSRVLSSAKQQSSLTADTLSRLEDMRHTIDQIADIAKQTETNSVITTDNAHQGRELVFSVAKQMEKIALTVNSTVEQVKLLEAKTKDIGGILNVISGISEQTNLLALNAAIEAARAGESGRGFAVVADEVRQLAKRTGEATSQIESLISEVQSQTAISVKAMQATQPQVEEGNQKTAQASDLLINIEKQAKDTLHRIREVVSATDDQVAVVGEVVSAMGQISSMSSESIQLMAVNENAGHELNRLANELKKEVAYFNISHNR</sequence>
<dbReference type="RefSeq" id="WP_187025344.1">
    <property type="nucleotide sequence ID" value="NZ_JACRUP010000001.1"/>
</dbReference>
<accession>A0A9X0R8G7</accession>
<comment type="caution">
    <text evidence="8">The sequence shown here is derived from an EMBL/GenBank/DDBJ whole genome shotgun (WGS) entry which is preliminary data.</text>
</comment>
<dbReference type="Pfam" id="PF12729">
    <property type="entry name" value="4HB_MCP_1"/>
    <property type="match status" value="1"/>
</dbReference>
<dbReference type="GO" id="GO:0006935">
    <property type="term" value="P:chemotaxis"/>
    <property type="evidence" value="ECO:0007669"/>
    <property type="project" value="InterPro"/>
</dbReference>
<dbReference type="SMART" id="SM00283">
    <property type="entry name" value="MA"/>
    <property type="match status" value="1"/>
</dbReference>
<dbReference type="InterPro" id="IPR004089">
    <property type="entry name" value="MCPsignal_dom"/>
</dbReference>
<proteinExistence type="inferred from homology"/>
<dbReference type="CDD" id="cd19411">
    <property type="entry name" value="MCP2201-like_sensor"/>
    <property type="match status" value="1"/>
</dbReference>
<gene>
    <name evidence="8" type="ORF">H8Q88_03950</name>
</gene>
<evidence type="ECO:0000256" key="4">
    <source>
        <dbReference type="PROSITE-ProRule" id="PRU00284"/>
    </source>
</evidence>
<dbReference type="AlphaFoldDB" id="A0A9X0R8G7"/>
<dbReference type="EMBL" id="JACRUP010000001">
    <property type="protein sequence ID" value="MBC5850110.1"/>
    <property type="molecule type" value="Genomic_DNA"/>
</dbReference>
<comment type="subcellular location">
    <subcellularLocation>
        <location evidence="1">Membrane</location>
    </subcellularLocation>
</comment>
<keyword evidence="6" id="KW-0812">Transmembrane</keyword>
<evidence type="ECO:0000256" key="5">
    <source>
        <dbReference type="SAM" id="Coils"/>
    </source>
</evidence>
<dbReference type="InterPro" id="IPR004090">
    <property type="entry name" value="Chemotax_Me-accpt_rcpt"/>
</dbReference>
<evidence type="ECO:0000256" key="2">
    <source>
        <dbReference type="ARBA" id="ARBA00023224"/>
    </source>
</evidence>
<evidence type="ECO:0000313" key="8">
    <source>
        <dbReference type="EMBL" id="MBC5850110.1"/>
    </source>
</evidence>
<organism evidence="8 9">
    <name type="scientific">Vibrio metschnikovii</name>
    <dbReference type="NCBI Taxonomy" id="28172"/>
    <lineage>
        <taxon>Bacteria</taxon>
        <taxon>Pseudomonadati</taxon>
        <taxon>Pseudomonadota</taxon>
        <taxon>Gammaproteobacteria</taxon>
        <taxon>Vibrionales</taxon>
        <taxon>Vibrionaceae</taxon>
        <taxon>Vibrio</taxon>
    </lineage>
</organism>
<evidence type="ECO:0000256" key="6">
    <source>
        <dbReference type="SAM" id="Phobius"/>
    </source>
</evidence>
<dbReference type="CDD" id="cd11386">
    <property type="entry name" value="MCP_signal"/>
    <property type="match status" value="1"/>
</dbReference>
<dbReference type="FunFam" id="1.10.287.950:FF:000001">
    <property type="entry name" value="Methyl-accepting chemotaxis sensory transducer"/>
    <property type="match status" value="1"/>
</dbReference>
<feature type="transmembrane region" description="Helical" evidence="6">
    <location>
        <begin position="195"/>
        <end position="214"/>
    </location>
</feature>
<keyword evidence="2 4" id="KW-0807">Transducer</keyword>
<name>A0A9X0R8G7_VIBME</name>
<evidence type="ECO:0000256" key="1">
    <source>
        <dbReference type="ARBA" id="ARBA00004370"/>
    </source>
</evidence>
<dbReference type="SUPFAM" id="SSF58104">
    <property type="entry name" value="Methyl-accepting chemotaxis protein (MCP) signaling domain"/>
    <property type="match status" value="1"/>
</dbReference>
<dbReference type="GO" id="GO:0007165">
    <property type="term" value="P:signal transduction"/>
    <property type="evidence" value="ECO:0007669"/>
    <property type="project" value="UniProtKB-KW"/>
</dbReference>
<keyword evidence="6" id="KW-0472">Membrane</keyword>